<feature type="transmembrane region" description="Helical" evidence="2">
    <location>
        <begin position="282"/>
        <end position="302"/>
    </location>
</feature>
<keyword evidence="2" id="KW-1133">Transmembrane helix</keyword>
<evidence type="ECO:0000256" key="2">
    <source>
        <dbReference type="SAM" id="Phobius"/>
    </source>
</evidence>
<feature type="transmembrane region" description="Helical" evidence="2">
    <location>
        <begin position="131"/>
        <end position="150"/>
    </location>
</feature>
<comment type="caution">
    <text evidence="3">The sequence shown here is derived from an EMBL/GenBank/DDBJ whole genome shotgun (WGS) entry which is preliminary data.</text>
</comment>
<feature type="transmembrane region" description="Helical" evidence="2">
    <location>
        <begin position="414"/>
        <end position="437"/>
    </location>
</feature>
<gene>
    <name evidence="3" type="ORF">V1634_03910</name>
</gene>
<feature type="transmembrane region" description="Helical" evidence="2">
    <location>
        <begin position="88"/>
        <end position="111"/>
    </location>
</feature>
<name>A0ABU7S7N7_9ACTN</name>
<evidence type="ECO:0000313" key="4">
    <source>
        <dbReference type="Proteomes" id="UP001339911"/>
    </source>
</evidence>
<dbReference type="RefSeq" id="WP_331206343.1">
    <property type="nucleotide sequence ID" value="NZ_JAZGQL010000003.1"/>
</dbReference>
<feature type="transmembrane region" description="Helical" evidence="2">
    <location>
        <begin position="186"/>
        <end position="205"/>
    </location>
</feature>
<evidence type="ECO:0000313" key="3">
    <source>
        <dbReference type="EMBL" id="MEE6305977.1"/>
    </source>
</evidence>
<protein>
    <submittedName>
        <fullName evidence="3">Uncharacterized protein</fullName>
    </submittedName>
</protein>
<proteinExistence type="predicted"/>
<accession>A0ABU7S7N7</accession>
<dbReference type="EMBL" id="JAZGQL010000003">
    <property type="protein sequence ID" value="MEE6305977.1"/>
    <property type="molecule type" value="Genomic_DNA"/>
</dbReference>
<keyword evidence="2" id="KW-0812">Transmembrane</keyword>
<feature type="region of interest" description="Disordered" evidence="1">
    <location>
        <begin position="1"/>
        <end position="22"/>
    </location>
</feature>
<reference evidence="3 4" key="1">
    <citation type="submission" date="2024-01" db="EMBL/GenBank/DDBJ databases">
        <title>Genome insights into Plantactinospora veratri sp. nov.</title>
        <authorList>
            <person name="Wang L."/>
        </authorList>
    </citation>
    <scope>NUCLEOTIDE SEQUENCE [LARGE SCALE GENOMIC DNA]</scope>
    <source>
        <strain evidence="3 4">NEAU-FHS4</strain>
    </source>
</reference>
<keyword evidence="4" id="KW-1185">Reference proteome</keyword>
<evidence type="ECO:0000256" key="1">
    <source>
        <dbReference type="SAM" id="MobiDB-lite"/>
    </source>
</evidence>
<keyword evidence="2" id="KW-0472">Membrane</keyword>
<sequence length="439" mass="46598">MSAGTEWVSGSDPASADGAQPPPLPWRDAIRLRLAAEPQGWAEPLSRYAGWLGFGAGMLLGGLFLIVVPATPCTAAAPCHPDRVGNVIFGLVGSLPLLALVRLEFAVAGTGTLLAVTLGYELTQTEHLPPWFYLLLVGYAVGCGLLARLARGPARYRAELRDWHRRARLAVPPPPARLPRPSPGTAVAAASLLVAALVVAGWTGLRQSEVDDQQRRAEVVTATVRAHPSWGEVDLDLPDGRPAARLPVFDAAAYPVGSTVEVAVDDAGLRQLVTEPYDLTPWLALVVVLALLGLGVGWRGAARVRAGRRFFRRPQPVSAVRVHQGVDRVYVYAGTGPEVMPLTEIEVRERLTPTTGGEPGPAVLHGVPVPGQWGTVTVDGRTLSPTGPVLLPEPTAPWLSTRRRRSGVLIRPELTWVGSALLVAVVLGAIVLLVALLGR</sequence>
<feature type="transmembrane region" description="Helical" evidence="2">
    <location>
        <begin position="48"/>
        <end position="68"/>
    </location>
</feature>
<dbReference type="Proteomes" id="UP001339911">
    <property type="component" value="Unassembled WGS sequence"/>
</dbReference>
<organism evidence="3 4">
    <name type="scientific">Plantactinospora veratri</name>
    <dbReference type="NCBI Taxonomy" id="1436122"/>
    <lineage>
        <taxon>Bacteria</taxon>
        <taxon>Bacillati</taxon>
        <taxon>Actinomycetota</taxon>
        <taxon>Actinomycetes</taxon>
        <taxon>Micromonosporales</taxon>
        <taxon>Micromonosporaceae</taxon>
        <taxon>Plantactinospora</taxon>
    </lineage>
</organism>